<name>A0A7V1D045_9GAMM</name>
<dbReference type="Pfam" id="PF20090">
    <property type="entry name" value="DUF6482"/>
    <property type="match status" value="1"/>
</dbReference>
<accession>A0A7V1D045</accession>
<dbReference type="RefSeq" id="WP_304182864.1">
    <property type="nucleotide sequence ID" value="NZ_DRGM01000143.1"/>
</dbReference>
<dbReference type="Proteomes" id="UP000886188">
    <property type="component" value="Unassembled WGS sequence"/>
</dbReference>
<dbReference type="EMBL" id="DRGM01000143">
    <property type="protein sequence ID" value="HEA17458.1"/>
    <property type="molecule type" value="Genomic_DNA"/>
</dbReference>
<organism evidence="1">
    <name type="scientific">Pseudoalteromonas prydzensis</name>
    <dbReference type="NCBI Taxonomy" id="182141"/>
    <lineage>
        <taxon>Bacteria</taxon>
        <taxon>Pseudomonadati</taxon>
        <taxon>Pseudomonadota</taxon>
        <taxon>Gammaproteobacteria</taxon>
        <taxon>Alteromonadales</taxon>
        <taxon>Pseudoalteromonadaceae</taxon>
        <taxon>Pseudoalteromonas</taxon>
    </lineage>
</organism>
<sequence length="68" mass="7748">MAIKLSELKNHQPLQKVIVHSLEMALYNVSVMINNVEYYIPKPPQYTEFSVSQGLNIKALLCKNGNPF</sequence>
<proteinExistence type="predicted"/>
<protein>
    <submittedName>
        <fullName evidence="1">Uncharacterized protein</fullName>
    </submittedName>
</protein>
<comment type="caution">
    <text evidence="1">The sequence shown here is derived from an EMBL/GenBank/DDBJ whole genome shotgun (WGS) entry which is preliminary data.</text>
</comment>
<reference evidence="1" key="1">
    <citation type="journal article" date="2020" name="mSystems">
        <title>Genome- and Community-Level Interaction Insights into Carbon Utilization and Element Cycling Functions of Hydrothermarchaeota in Hydrothermal Sediment.</title>
        <authorList>
            <person name="Zhou Z."/>
            <person name="Liu Y."/>
            <person name="Xu W."/>
            <person name="Pan J."/>
            <person name="Luo Z.H."/>
            <person name="Li M."/>
        </authorList>
    </citation>
    <scope>NUCLEOTIDE SEQUENCE [LARGE SCALE GENOMIC DNA]</scope>
    <source>
        <strain evidence="1">HyVt-346</strain>
    </source>
</reference>
<dbReference type="AlphaFoldDB" id="A0A7V1D045"/>
<evidence type="ECO:0000313" key="1">
    <source>
        <dbReference type="EMBL" id="HEA17458.1"/>
    </source>
</evidence>
<gene>
    <name evidence="1" type="ORF">ENH88_13635</name>
</gene>
<dbReference type="InterPro" id="IPR045508">
    <property type="entry name" value="DUF6482"/>
</dbReference>